<feature type="compositionally biased region" description="Acidic residues" evidence="1">
    <location>
        <begin position="219"/>
        <end position="231"/>
    </location>
</feature>
<accession>A0ABR3IW46</accession>
<feature type="region of interest" description="Disordered" evidence="1">
    <location>
        <begin position="145"/>
        <end position="270"/>
    </location>
</feature>
<comment type="caution">
    <text evidence="2">The sequence shown here is derived from an EMBL/GenBank/DDBJ whole genome shotgun (WGS) entry which is preliminary data.</text>
</comment>
<feature type="compositionally biased region" description="Low complexity" evidence="1">
    <location>
        <begin position="232"/>
        <end position="266"/>
    </location>
</feature>
<feature type="region of interest" description="Disordered" evidence="1">
    <location>
        <begin position="38"/>
        <end position="74"/>
    </location>
</feature>
<evidence type="ECO:0000256" key="1">
    <source>
        <dbReference type="SAM" id="MobiDB-lite"/>
    </source>
</evidence>
<evidence type="ECO:0000313" key="2">
    <source>
        <dbReference type="EMBL" id="KAL0947513.1"/>
    </source>
</evidence>
<dbReference type="EMBL" id="JASNQZ010000015">
    <property type="protein sequence ID" value="KAL0947513.1"/>
    <property type="molecule type" value="Genomic_DNA"/>
</dbReference>
<keyword evidence="3" id="KW-1185">Reference proteome</keyword>
<protein>
    <submittedName>
        <fullName evidence="2">Uncharacterized protein</fullName>
    </submittedName>
</protein>
<name>A0ABR3IW46_9AGAR</name>
<reference evidence="3" key="1">
    <citation type="submission" date="2024-06" db="EMBL/GenBank/DDBJ databases">
        <title>Multi-omics analyses provide insights into the biosynthesis of the anticancer antibiotic pleurotin in Hohenbuehelia grisea.</title>
        <authorList>
            <person name="Weaver J.A."/>
            <person name="Alberti F."/>
        </authorList>
    </citation>
    <scope>NUCLEOTIDE SEQUENCE [LARGE SCALE GENOMIC DNA]</scope>
    <source>
        <strain evidence="3">T-177</strain>
    </source>
</reference>
<feature type="compositionally biased region" description="Low complexity" evidence="1">
    <location>
        <begin position="41"/>
        <end position="74"/>
    </location>
</feature>
<feature type="compositionally biased region" description="Polar residues" evidence="1">
    <location>
        <begin position="145"/>
        <end position="155"/>
    </location>
</feature>
<organism evidence="2 3">
    <name type="scientific">Hohenbuehelia grisea</name>
    <dbReference type="NCBI Taxonomy" id="104357"/>
    <lineage>
        <taxon>Eukaryota</taxon>
        <taxon>Fungi</taxon>
        <taxon>Dikarya</taxon>
        <taxon>Basidiomycota</taxon>
        <taxon>Agaricomycotina</taxon>
        <taxon>Agaricomycetes</taxon>
        <taxon>Agaricomycetidae</taxon>
        <taxon>Agaricales</taxon>
        <taxon>Pleurotineae</taxon>
        <taxon>Pleurotaceae</taxon>
        <taxon>Hohenbuehelia</taxon>
    </lineage>
</organism>
<sequence>MPFFKGAKNFKLSGTINHNITTGDQYNINGNQVTAEEFHARQPQGQSQGPRGNRRGNSSFSATGSGASSSTTFTNRSVNGVQEYFIGGQRVSSEEYHRRLNRNMREFQRPWMRPGARGHGSMVSNYFSVPGISFSNNMVNNFSNQATNQGVSFSNQPPPYDSAPPMPPQTAPPTNQTPSTEGLHTPASDGPPAYTETEFAQPPDTGSTNDRDSSSSSDSDSESSVSDDLEDLQGTGPQRTRTRTQTNTNPSESGQSSSGSTSDSQSYRGASNFTISNATFNNVRGNSTTIVHNVDHRG</sequence>
<feature type="compositionally biased region" description="Pro residues" evidence="1">
    <location>
        <begin position="156"/>
        <end position="171"/>
    </location>
</feature>
<gene>
    <name evidence="2" type="ORF">HGRIS_013612</name>
</gene>
<dbReference type="Proteomes" id="UP001556367">
    <property type="component" value="Unassembled WGS sequence"/>
</dbReference>
<proteinExistence type="predicted"/>
<evidence type="ECO:0000313" key="3">
    <source>
        <dbReference type="Proteomes" id="UP001556367"/>
    </source>
</evidence>